<dbReference type="InterPro" id="IPR050261">
    <property type="entry name" value="FrsA_esterase"/>
</dbReference>
<dbReference type="SUPFAM" id="SSF53474">
    <property type="entry name" value="alpha/beta-Hydrolases"/>
    <property type="match status" value="2"/>
</dbReference>
<evidence type="ECO:0000313" key="2">
    <source>
        <dbReference type="EMBL" id="RIH66981.1"/>
    </source>
</evidence>
<keyword evidence="3" id="KW-1185">Reference proteome</keyword>
<feature type="domain" description="Acetyl xylan esterase" evidence="1">
    <location>
        <begin position="113"/>
        <end position="289"/>
    </location>
</feature>
<evidence type="ECO:0000259" key="1">
    <source>
        <dbReference type="Pfam" id="PF05448"/>
    </source>
</evidence>
<dbReference type="PANTHER" id="PTHR22946:SF8">
    <property type="entry name" value="ACETYL XYLAN ESTERASE DOMAIN-CONTAINING PROTEIN"/>
    <property type="match status" value="1"/>
</dbReference>
<sequence length="730" mass="81462">MNQYVFKAGRIPFSIIFITVLILCSFGRDANAQDEYQVLERWLQYSDSPNALYHHLTGDAYGLLDSREEKISGLDAPEQWQQRQTEMKQLLRKTVGLFPEKTPLNARLTGEVKKDGYRIENIIYESLPGFYVTASLFIPDNLKGPAPAILFCSGHSTEVYRKQSYQLPLLNLVKKGFVVLAIDPLGQGERLQYFNPETGKSILGGSTREHSYPSVQTALIGQPVARYFTWDGIRGIDYLVSRKEVDAQRIGVHGISGGGTQTAYISALDERVTASAPACYITSFRRLMESIGVQDGEQNFYRGILNGIDHGDFIVARAPKPTLIMATTHDFFNIQGTRETYEEVKKVYTILGKADNMELVEDDYGHGYTKIIREGMYAFFQKHLNNPGPFEEEEVEYLTEKELQKTPTGQLATSLKGETVFSLNRSEAGKYIDELEESRKELGAHLQKIPAQARHLSGYKKPSLSDNPVFTGRIQKEGYVVEKYFVKGEGDYVLPYLLFIPEKKNGNAVIYLHPEGKAGMVKEEDEMAFLLHNGFTLLAPDLPGTGELGGGALKGDAYIDNVSYNLWYTAMLIGRSIVGVQASDVVKLSYLLQQSHGVTDIYGVAREEMSPLLLHAAAFDSVISRVVLINPYSSYRSFVENRFYTPRFVYSLVPGALTGYDLPDLAASLAPTKLLITGMTDANSQADDEALSKDLKIVKDAYRLSGKGDQLEIIKQTTGSPEILFGDWIK</sequence>
<dbReference type="OrthoDB" id="9805123at2"/>
<comment type="caution">
    <text evidence="2">The sequence shown here is derived from an EMBL/GenBank/DDBJ whole genome shotgun (WGS) entry which is preliminary data.</text>
</comment>
<name>A0A399D9G2_9BACT</name>
<protein>
    <submittedName>
        <fullName evidence="2">Xylan esterase</fullName>
    </submittedName>
</protein>
<proteinExistence type="predicted"/>
<dbReference type="PANTHER" id="PTHR22946">
    <property type="entry name" value="DIENELACTONE HYDROLASE DOMAIN-CONTAINING PROTEIN-RELATED"/>
    <property type="match status" value="1"/>
</dbReference>
<dbReference type="InterPro" id="IPR029058">
    <property type="entry name" value="AB_hydrolase_fold"/>
</dbReference>
<dbReference type="Pfam" id="PF05448">
    <property type="entry name" value="AXE1"/>
    <property type="match status" value="1"/>
</dbReference>
<dbReference type="AlphaFoldDB" id="A0A399D9G2"/>
<gene>
    <name evidence="2" type="ORF">D1164_00685</name>
</gene>
<accession>A0A399D9G2</accession>
<evidence type="ECO:0000313" key="3">
    <source>
        <dbReference type="Proteomes" id="UP000266441"/>
    </source>
</evidence>
<dbReference type="Gene3D" id="3.40.50.1820">
    <property type="entry name" value="alpha/beta hydrolase"/>
    <property type="match status" value="2"/>
</dbReference>
<dbReference type="EMBL" id="QWET01000001">
    <property type="protein sequence ID" value="RIH66981.1"/>
    <property type="molecule type" value="Genomic_DNA"/>
</dbReference>
<organism evidence="2 3">
    <name type="scientific">Mariniphaga sediminis</name>
    <dbReference type="NCBI Taxonomy" id="1628158"/>
    <lineage>
        <taxon>Bacteria</taxon>
        <taxon>Pseudomonadati</taxon>
        <taxon>Bacteroidota</taxon>
        <taxon>Bacteroidia</taxon>
        <taxon>Marinilabiliales</taxon>
        <taxon>Prolixibacteraceae</taxon>
        <taxon>Mariniphaga</taxon>
    </lineage>
</organism>
<dbReference type="RefSeq" id="WP_119348007.1">
    <property type="nucleotide sequence ID" value="NZ_QWET01000001.1"/>
</dbReference>
<dbReference type="Proteomes" id="UP000266441">
    <property type="component" value="Unassembled WGS sequence"/>
</dbReference>
<reference evidence="2 3" key="1">
    <citation type="journal article" date="2015" name="Int. J. Syst. Evol. Microbiol.">
        <title>Mariniphaga sediminis sp. nov., isolated from coastal sediment.</title>
        <authorList>
            <person name="Wang F.Q."/>
            <person name="Shen Q.Y."/>
            <person name="Chen G.J."/>
            <person name="Du Z.J."/>
        </authorList>
    </citation>
    <scope>NUCLEOTIDE SEQUENCE [LARGE SCALE GENOMIC DNA]</scope>
    <source>
        <strain evidence="2 3">SY21</strain>
    </source>
</reference>
<dbReference type="InterPro" id="IPR008391">
    <property type="entry name" value="AXE1_dom"/>
</dbReference>